<proteinExistence type="predicted"/>
<evidence type="ECO:0000313" key="1">
    <source>
        <dbReference type="EMBL" id="VEL43625.1"/>
    </source>
</evidence>
<keyword evidence="2" id="KW-1185">Reference proteome</keyword>
<sequence>MNLARDVEARLRRRRQASLEPNEAEINELERRRRNYRHEFHDELEPLTPEKTYDLQKLVDVQLIVYRANLPTIILS</sequence>
<dbReference type="EMBL" id="CAAALY010283352">
    <property type="protein sequence ID" value="VEL43625.1"/>
    <property type="molecule type" value="Genomic_DNA"/>
</dbReference>
<gene>
    <name evidence="1" type="ORF">PXEA_LOCUS37065</name>
</gene>
<reference evidence="1" key="1">
    <citation type="submission" date="2018-11" db="EMBL/GenBank/DDBJ databases">
        <authorList>
            <consortium name="Pathogen Informatics"/>
        </authorList>
    </citation>
    <scope>NUCLEOTIDE SEQUENCE</scope>
</reference>
<dbReference type="AlphaFoldDB" id="A0A3S5B970"/>
<dbReference type="Proteomes" id="UP000784294">
    <property type="component" value="Unassembled WGS sequence"/>
</dbReference>
<protein>
    <submittedName>
        <fullName evidence="1">Uncharacterized protein</fullName>
    </submittedName>
</protein>
<evidence type="ECO:0000313" key="2">
    <source>
        <dbReference type="Proteomes" id="UP000784294"/>
    </source>
</evidence>
<accession>A0A3S5B970</accession>
<organism evidence="1 2">
    <name type="scientific">Protopolystoma xenopodis</name>
    <dbReference type="NCBI Taxonomy" id="117903"/>
    <lineage>
        <taxon>Eukaryota</taxon>
        <taxon>Metazoa</taxon>
        <taxon>Spiralia</taxon>
        <taxon>Lophotrochozoa</taxon>
        <taxon>Platyhelminthes</taxon>
        <taxon>Monogenea</taxon>
        <taxon>Polyopisthocotylea</taxon>
        <taxon>Polystomatidea</taxon>
        <taxon>Polystomatidae</taxon>
        <taxon>Protopolystoma</taxon>
    </lineage>
</organism>
<comment type="caution">
    <text evidence="1">The sequence shown here is derived from an EMBL/GenBank/DDBJ whole genome shotgun (WGS) entry which is preliminary data.</text>
</comment>
<name>A0A3S5B970_9PLAT</name>